<dbReference type="InterPro" id="IPR045738">
    <property type="entry name" value="DUF6088"/>
</dbReference>
<keyword evidence="2" id="KW-1185">Reference proteome</keyword>
<organism evidence="1 2">
    <name type="scientific">Cellulophaga baltica</name>
    <dbReference type="NCBI Taxonomy" id="76594"/>
    <lineage>
        <taxon>Bacteria</taxon>
        <taxon>Pseudomonadati</taxon>
        <taxon>Bacteroidota</taxon>
        <taxon>Flavobacteriia</taxon>
        <taxon>Flavobacteriales</taxon>
        <taxon>Flavobacteriaceae</taxon>
        <taxon>Cellulophaga</taxon>
    </lineage>
</organism>
<reference evidence="2" key="1">
    <citation type="submission" date="2016-10" db="EMBL/GenBank/DDBJ databases">
        <authorList>
            <person name="Varghese N."/>
            <person name="Submissions S."/>
        </authorList>
    </citation>
    <scope>NUCLEOTIDE SEQUENCE [LARGE SCALE GENOMIC DNA]</scope>
    <source>
        <strain evidence="2">DSM 24729</strain>
    </source>
</reference>
<evidence type="ECO:0000313" key="2">
    <source>
        <dbReference type="Proteomes" id="UP000182114"/>
    </source>
</evidence>
<protein>
    <recommendedName>
        <fullName evidence="3">Transcriptional regulator, AbiEi antitoxin, Type IV TA system</fullName>
    </recommendedName>
</protein>
<dbReference type="RefSeq" id="WP_074539628.1">
    <property type="nucleotide sequence ID" value="NZ_FNBD01000035.1"/>
</dbReference>
<sequence>MAVSIENKVKKAISNYKTGKIFFPSDFSKIGTSTAIRQALNRLEDIKFLLRLAHGIYLYPKKHPVFGILYPSIEEIAIAIAKRDKARIIPTGIHALNKLGLSTQVPMNIIYLTDGSSRSIKVNNGSIKFKKASPKLLSVKSDRIILIIQALKELGQENITLRVKERIKQILLTVDKDLIIHDAKLAPQWITKIIKELIEL</sequence>
<evidence type="ECO:0000313" key="1">
    <source>
        <dbReference type="EMBL" id="SDF57995.1"/>
    </source>
</evidence>
<gene>
    <name evidence="1" type="ORF">SAMN04487992_1354</name>
</gene>
<evidence type="ECO:0008006" key="3">
    <source>
        <dbReference type="Google" id="ProtNLM"/>
    </source>
</evidence>
<accession>A0A1G7M8G1</accession>
<proteinExistence type="predicted"/>
<dbReference type="Proteomes" id="UP000182114">
    <property type="component" value="Unassembled WGS sequence"/>
</dbReference>
<name>A0A1G7M8G1_9FLAO</name>
<dbReference type="EMBL" id="FNBD01000035">
    <property type="protein sequence ID" value="SDF57995.1"/>
    <property type="molecule type" value="Genomic_DNA"/>
</dbReference>
<dbReference type="AlphaFoldDB" id="A0A1G7M8G1"/>
<dbReference type="Pfam" id="PF19570">
    <property type="entry name" value="DUF6088"/>
    <property type="match status" value="1"/>
</dbReference>